<dbReference type="SUPFAM" id="SSF53756">
    <property type="entry name" value="UDP-Glycosyltransferase/glycogen phosphorylase"/>
    <property type="match status" value="1"/>
</dbReference>
<evidence type="ECO:0000256" key="6">
    <source>
        <dbReference type="ARBA" id="ARBA00022676"/>
    </source>
</evidence>
<evidence type="ECO:0000256" key="3">
    <source>
        <dbReference type="ARBA" id="ARBA00011198"/>
    </source>
</evidence>
<keyword evidence="8 12" id="KW-0256">Endoplasmic reticulum</keyword>
<evidence type="ECO:0000256" key="11">
    <source>
        <dbReference type="ARBA" id="ARBA00048184"/>
    </source>
</evidence>
<dbReference type="Proteomes" id="UP000317494">
    <property type="component" value="Unassembled WGS sequence"/>
</dbReference>
<feature type="domain" description="Glycosyl transferase family 28 C-terminal" evidence="13">
    <location>
        <begin position="4"/>
        <end position="147"/>
    </location>
</feature>
<evidence type="ECO:0000256" key="2">
    <source>
        <dbReference type="ARBA" id="ARBA00006962"/>
    </source>
</evidence>
<dbReference type="GO" id="GO:0005783">
    <property type="term" value="C:endoplasmic reticulum"/>
    <property type="evidence" value="ECO:0007669"/>
    <property type="project" value="UniProtKB-SubCell"/>
</dbReference>
<evidence type="ECO:0000256" key="12">
    <source>
        <dbReference type="RuleBase" id="RU362128"/>
    </source>
</evidence>
<comment type="subcellular location">
    <subcellularLocation>
        <location evidence="1 12">Endoplasmic reticulum</location>
    </subcellularLocation>
</comment>
<dbReference type="VEuPathDB" id="FungiDB:SeMB42_g07765"/>
<evidence type="ECO:0000256" key="4">
    <source>
        <dbReference type="ARBA" id="ARBA00012614"/>
    </source>
</evidence>
<evidence type="ECO:0000256" key="9">
    <source>
        <dbReference type="ARBA" id="ARBA00024804"/>
    </source>
</evidence>
<dbReference type="PANTHER" id="PTHR12867:SF6">
    <property type="entry name" value="N-ACETYLGLUCOSAMINYLDIPHOSPHODOLICHOL N-ACETYLGLUCOSAMINYLTRANSFERASE"/>
    <property type="match status" value="1"/>
</dbReference>
<comment type="subunit">
    <text evidence="3 12">Heterodimer with ALG14 to form a functional enzyme.</text>
</comment>
<dbReference type="EC" id="2.4.1.141" evidence="4 12"/>
<dbReference type="STRING" id="286115.A0A507C012"/>
<keyword evidence="7 12" id="KW-0808">Transferase</keyword>
<evidence type="ECO:0000256" key="10">
    <source>
        <dbReference type="ARBA" id="ARBA00032061"/>
    </source>
</evidence>
<dbReference type="GO" id="GO:0006488">
    <property type="term" value="P:dolichol-linked oligosaccharide biosynthetic process"/>
    <property type="evidence" value="ECO:0007669"/>
    <property type="project" value="InterPro"/>
</dbReference>
<sequence length="174" mass="18856">MKSVLITVGSTRFDALTVAAKSSILLARLAALGFSTVYLQHGHSPIAFEEDGHLLSNHQSIKVHAFKYTNVLSDYIRKADLVIAHAGSGTVLEVLYLHKPLLVIPNDALMDNHQVELGRALADQGHVVLGTVDTLADDISQIVHAVNISKLKPFRKPSGETFVKVLKDAVGFPE</sequence>
<gene>
    <name evidence="12" type="primary">ALG13</name>
    <name evidence="14" type="ORF">SeMB42_g07765</name>
</gene>
<evidence type="ECO:0000256" key="5">
    <source>
        <dbReference type="ARBA" id="ARBA00017468"/>
    </source>
</evidence>
<dbReference type="GO" id="GO:0004577">
    <property type="term" value="F:N-acetylglucosaminyldiphosphodolichol N-acetylglucosaminyltransferase activity"/>
    <property type="evidence" value="ECO:0007669"/>
    <property type="project" value="UniProtKB-EC"/>
</dbReference>
<keyword evidence="6 12" id="KW-0328">Glycosyltransferase</keyword>
<keyword evidence="15" id="KW-1185">Reference proteome</keyword>
<comment type="catalytic activity">
    <reaction evidence="11">
        <text>an N-acetyl-alpha-D-glucosaminyl-diphospho-di-trans,poly-cis-dolichol + UDP-N-acetyl-alpha-D-glucosamine = an N,N'-diacetylchitobiosyl-diphospho-di-trans,poly-cis-dolichol + UDP + H(+)</text>
        <dbReference type="Rhea" id="RHEA:23380"/>
        <dbReference type="Rhea" id="RHEA-COMP:19507"/>
        <dbReference type="Rhea" id="RHEA-COMP:19510"/>
        <dbReference type="ChEBI" id="CHEBI:15378"/>
        <dbReference type="ChEBI" id="CHEBI:57269"/>
        <dbReference type="ChEBI" id="CHEBI:57705"/>
        <dbReference type="ChEBI" id="CHEBI:58223"/>
        <dbReference type="ChEBI" id="CHEBI:58427"/>
        <dbReference type="EC" id="2.4.1.141"/>
    </reaction>
</comment>
<organism evidence="14 15">
    <name type="scientific">Synchytrium endobioticum</name>
    <dbReference type="NCBI Taxonomy" id="286115"/>
    <lineage>
        <taxon>Eukaryota</taxon>
        <taxon>Fungi</taxon>
        <taxon>Fungi incertae sedis</taxon>
        <taxon>Chytridiomycota</taxon>
        <taxon>Chytridiomycota incertae sedis</taxon>
        <taxon>Chytridiomycetes</taxon>
        <taxon>Synchytriales</taxon>
        <taxon>Synchytriaceae</taxon>
        <taxon>Synchytrium</taxon>
    </lineage>
</organism>
<comment type="similarity">
    <text evidence="2 12">Belongs to the glycosyltransferase 28 family.</text>
</comment>
<dbReference type="EMBL" id="QEAN01000619">
    <property type="protein sequence ID" value="TPX31384.1"/>
    <property type="molecule type" value="Genomic_DNA"/>
</dbReference>
<protein>
    <recommendedName>
        <fullName evidence="5 12">UDP-N-acetylglucosamine transferase subunit ALG13</fullName>
        <ecNumber evidence="4 12">2.4.1.141</ecNumber>
    </recommendedName>
    <alternativeName>
        <fullName evidence="10 12">Asparagine-linked glycosylation protein 13</fullName>
    </alternativeName>
</protein>
<evidence type="ECO:0000313" key="14">
    <source>
        <dbReference type="EMBL" id="TPX31384.1"/>
    </source>
</evidence>
<accession>A0A507C012</accession>
<dbReference type="InterPro" id="IPR039042">
    <property type="entry name" value="Alg13-like"/>
</dbReference>
<dbReference type="Pfam" id="PF04101">
    <property type="entry name" value="Glyco_tran_28_C"/>
    <property type="match status" value="1"/>
</dbReference>
<dbReference type="AlphaFoldDB" id="A0A507C012"/>
<evidence type="ECO:0000259" key="13">
    <source>
        <dbReference type="Pfam" id="PF04101"/>
    </source>
</evidence>
<evidence type="ECO:0000313" key="15">
    <source>
        <dbReference type="Proteomes" id="UP000317494"/>
    </source>
</evidence>
<evidence type="ECO:0000256" key="1">
    <source>
        <dbReference type="ARBA" id="ARBA00004240"/>
    </source>
</evidence>
<evidence type="ECO:0000256" key="8">
    <source>
        <dbReference type="ARBA" id="ARBA00022824"/>
    </source>
</evidence>
<comment type="caution">
    <text evidence="14">The sequence shown here is derived from an EMBL/GenBank/DDBJ whole genome shotgun (WGS) entry which is preliminary data.</text>
</comment>
<name>A0A507C012_9FUNG</name>
<evidence type="ECO:0000256" key="7">
    <source>
        <dbReference type="ARBA" id="ARBA00022679"/>
    </source>
</evidence>
<proteinExistence type="inferred from homology"/>
<comment type="function">
    <text evidence="9 12">Involved in protein N-glycosylation. Essential for the second step of the dolichol-linked oligosaccharide pathway.</text>
</comment>
<reference evidence="14 15" key="1">
    <citation type="journal article" date="2019" name="Sci. Rep.">
        <title>Comparative genomics of chytrid fungi reveal insights into the obligate biotrophic and pathogenic lifestyle of Synchytrium endobioticum.</title>
        <authorList>
            <person name="van de Vossenberg B.T.L.H."/>
            <person name="Warris S."/>
            <person name="Nguyen H.D.T."/>
            <person name="van Gent-Pelzer M.P.E."/>
            <person name="Joly D.L."/>
            <person name="van de Geest H.C."/>
            <person name="Bonants P.J.M."/>
            <person name="Smith D.S."/>
            <person name="Levesque C.A."/>
            <person name="van der Lee T.A.J."/>
        </authorList>
    </citation>
    <scope>NUCLEOTIDE SEQUENCE [LARGE SCALE GENOMIC DNA]</scope>
    <source>
        <strain evidence="14 15">MB42</strain>
    </source>
</reference>
<dbReference type="Gene3D" id="3.40.50.2000">
    <property type="entry name" value="Glycogen Phosphorylase B"/>
    <property type="match status" value="1"/>
</dbReference>
<dbReference type="PANTHER" id="PTHR12867">
    <property type="entry name" value="GLYCOSYL TRANSFERASE-RELATED"/>
    <property type="match status" value="1"/>
</dbReference>
<dbReference type="InterPro" id="IPR007235">
    <property type="entry name" value="Glyco_trans_28_C"/>
</dbReference>